<evidence type="ECO:0000256" key="2">
    <source>
        <dbReference type="ARBA" id="ARBA00023277"/>
    </source>
</evidence>
<dbReference type="InterPro" id="IPR017853">
    <property type="entry name" value="GH"/>
</dbReference>
<evidence type="ECO:0000256" key="3">
    <source>
        <dbReference type="ARBA" id="ARBA00023326"/>
    </source>
</evidence>
<dbReference type="AlphaFoldDB" id="A0A540LIA4"/>
<sequence>MASLLVVAIPRRKQYSQAIAHPAELTAGYYNTAFRDGYDPVASLLSRRGAALHVP</sequence>
<gene>
    <name evidence="4" type="ORF">C1H46_028256</name>
</gene>
<protein>
    <submittedName>
        <fullName evidence="4">Uncharacterized protein</fullName>
    </submittedName>
</protein>
<evidence type="ECO:0000256" key="1">
    <source>
        <dbReference type="ARBA" id="ARBA00005652"/>
    </source>
</evidence>
<accession>A0A540LIA4</accession>
<reference evidence="4 5" key="1">
    <citation type="journal article" date="2019" name="G3 (Bethesda)">
        <title>Sequencing of a Wild Apple (Malus baccata) Genome Unravels the Differences Between Cultivated and Wild Apple Species Regarding Disease Resistance and Cold Tolerance.</title>
        <authorList>
            <person name="Chen X."/>
        </authorList>
    </citation>
    <scope>NUCLEOTIDE SEQUENCE [LARGE SCALE GENOMIC DNA]</scope>
    <source>
        <strain evidence="5">cv. Shandingzi</strain>
        <tissue evidence="4">Leaves</tissue>
    </source>
</reference>
<evidence type="ECO:0000313" key="5">
    <source>
        <dbReference type="Proteomes" id="UP000315295"/>
    </source>
</evidence>
<dbReference type="PANTHER" id="PTHR31352:SF37">
    <property type="entry name" value="INACTIVE BETA-AMYLASE 4, CHLOROPLASTIC"/>
    <property type="match status" value="1"/>
</dbReference>
<organism evidence="4 5">
    <name type="scientific">Malus baccata</name>
    <name type="common">Siberian crab apple</name>
    <name type="synonym">Pyrus baccata</name>
    <dbReference type="NCBI Taxonomy" id="106549"/>
    <lineage>
        <taxon>Eukaryota</taxon>
        <taxon>Viridiplantae</taxon>
        <taxon>Streptophyta</taxon>
        <taxon>Embryophyta</taxon>
        <taxon>Tracheophyta</taxon>
        <taxon>Spermatophyta</taxon>
        <taxon>Magnoliopsida</taxon>
        <taxon>eudicotyledons</taxon>
        <taxon>Gunneridae</taxon>
        <taxon>Pentapetalae</taxon>
        <taxon>rosids</taxon>
        <taxon>fabids</taxon>
        <taxon>Rosales</taxon>
        <taxon>Rosaceae</taxon>
        <taxon>Amygdaloideae</taxon>
        <taxon>Maleae</taxon>
        <taxon>Malus</taxon>
    </lineage>
</organism>
<keyword evidence="5" id="KW-1185">Reference proteome</keyword>
<dbReference type="EMBL" id="VIEB01000574">
    <property type="protein sequence ID" value="TQD86180.1"/>
    <property type="molecule type" value="Genomic_DNA"/>
</dbReference>
<comment type="caution">
    <text evidence="4">The sequence shown here is derived from an EMBL/GenBank/DDBJ whole genome shotgun (WGS) entry which is preliminary data.</text>
</comment>
<keyword evidence="2" id="KW-0119">Carbohydrate metabolism</keyword>
<evidence type="ECO:0000313" key="4">
    <source>
        <dbReference type="EMBL" id="TQD86180.1"/>
    </source>
</evidence>
<proteinExistence type="inferred from homology"/>
<dbReference type="Gene3D" id="3.20.20.80">
    <property type="entry name" value="Glycosidases"/>
    <property type="match status" value="1"/>
</dbReference>
<dbReference type="InterPro" id="IPR001554">
    <property type="entry name" value="Glyco_hydro_14"/>
</dbReference>
<dbReference type="GO" id="GO:0016161">
    <property type="term" value="F:beta-amylase activity"/>
    <property type="evidence" value="ECO:0007669"/>
    <property type="project" value="InterPro"/>
</dbReference>
<dbReference type="GO" id="GO:0000272">
    <property type="term" value="P:polysaccharide catabolic process"/>
    <property type="evidence" value="ECO:0007669"/>
    <property type="project" value="UniProtKB-KW"/>
</dbReference>
<name>A0A540LIA4_MALBA</name>
<keyword evidence="3" id="KW-0624">Polysaccharide degradation</keyword>
<dbReference type="PANTHER" id="PTHR31352">
    <property type="entry name" value="BETA-AMYLASE 1, CHLOROPLASTIC"/>
    <property type="match status" value="1"/>
</dbReference>
<dbReference type="SUPFAM" id="SSF51445">
    <property type="entry name" value="(Trans)glycosidases"/>
    <property type="match status" value="1"/>
</dbReference>
<dbReference type="STRING" id="106549.A0A540LIA4"/>
<dbReference type="Proteomes" id="UP000315295">
    <property type="component" value="Unassembled WGS sequence"/>
</dbReference>
<comment type="similarity">
    <text evidence="1">Belongs to the glycosyl hydrolase 14 family.</text>
</comment>